<reference evidence="9 10" key="1">
    <citation type="journal article" date="2012" name="MBio">
        <title>De novo assembly of the Pneumocystis jirovecii genome from a single bronchoalveolar lavage fluid specimen from a patient.</title>
        <authorList>
            <person name="Cisse O.H."/>
            <person name="Pagni M."/>
            <person name="Hauser P.M."/>
        </authorList>
    </citation>
    <scope>NUCLEOTIDE SEQUENCE [LARGE SCALE GENOMIC DNA]</scope>
    <source>
        <strain evidence="9 10">SE8</strain>
    </source>
</reference>
<gene>
    <name evidence="9" type="ORF">PNEJI1_002454</name>
</gene>
<dbReference type="Gene3D" id="1.50.10.20">
    <property type="match status" value="1"/>
</dbReference>
<evidence type="ECO:0000259" key="8">
    <source>
        <dbReference type="Pfam" id="PF00432"/>
    </source>
</evidence>
<keyword evidence="3" id="KW-0637">Prenyltransferase</keyword>
<dbReference type="PANTHER" id="PTHR11774:SF4">
    <property type="entry name" value="GERANYLGERANYL TRANSFERASE TYPE-1 SUBUNIT BETA"/>
    <property type="match status" value="1"/>
</dbReference>
<evidence type="ECO:0000256" key="5">
    <source>
        <dbReference type="ARBA" id="ARBA00022723"/>
    </source>
</evidence>
<evidence type="ECO:0000313" key="9">
    <source>
        <dbReference type="EMBL" id="CCJ28303.1"/>
    </source>
</evidence>
<dbReference type="InParanoid" id="L0P7E3"/>
<evidence type="ECO:0000313" key="10">
    <source>
        <dbReference type="Proteomes" id="UP000010422"/>
    </source>
</evidence>
<comment type="caution">
    <text evidence="9">The sequence shown here is derived from an EMBL/GenBank/DDBJ whole genome shotgun (WGS) entry which is preliminary data.</text>
</comment>
<evidence type="ECO:0000256" key="3">
    <source>
        <dbReference type="ARBA" id="ARBA00022602"/>
    </source>
</evidence>
<dbReference type="STRING" id="1209962.L0P7E3"/>
<sequence length="175" mass="19773">MLPAINEKISSICSEKTIKWLLKRQLSDTEDFGGFEGRMNKSSDTCYSFWIGGALKCLQNGIEFVSKKHSREFLLKRIHNIGGFEKCKGEYPDVMHSYFGLAALSIFGDEKLQEIHPALALPDKSFLQLYNDFIYFKNCNIPFSSFFWISSITEGSKCMSIGSGILKGLVEVSLK</sequence>
<dbReference type="EMBL" id="CAKM01000053">
    <property type="protein sequence ID" value="CCJ28303.1"/>
    <property type="molecule type" value="Genomic_DNA"/>
</dbReference>
<comment type="similarity">
    <text evidence="2">Belongs to the protein prenyltransferase subunit beta family.</text>
</comment>
<evidence type="ECO:0000256" key="4">
    <source>
        <dbReference type="ARBA" id="ARBA00022679"/>
    </source>
</evidence>
<dbReference type="InterPro" id="IPR008930">
    <property type="entry name" value="Terpenoid_cyclase/PrenylTrfase"/>
</dbReference>
<dbReference type="GO" id="GO:0005953">
    <property type="term" value="C:CAAX-protein geranylgeranyltransferase complex"/>
    <property type="evidence" value="ECO:0007669"/>
    <property type="project" value="TreeGrafter"/>
</dbReference>
<dbReference type="InterPro" id="IPR001330">
    <property type="entry name" value="Prenyltrans"/>
</dbReference>
<dbReference type="PANTHER" id="PTHR11774">
    <property type="entry name" value="GERANYLGERANYL TRANSFERASE TYPE BETA SUBUNIT"/>
    <property type="match status" value="1"/>
</dbReference>
<keyword evidence="7" id="KW-0862">Zinc</keyword>
<dbReference type="GO" id="GO:0046872">
    <property type="term" value="F:metal ion binding"/>
    <property type="evidence" value="ECO:0007669"/>
    <property type="project" value="UniProtKB-KW"/>
</dbReference>
<evidence type="ECO:0000256" key="7">
    <source>
        <dbReference type="ARBA" id="ARBA00022833"/>
    </source>
</evidence>
<evidence type="ECO:0000256" key="2">
    <source>
        <dbReference type="ARBA" id="ARBA00010497"/>
    </source>
</evidence>
<protein>
    <recommendedName>
        <fullName evidence="8">Prenyltransferase alpha-alpha toroid domain-containing protein</fullName>
    </recommendedName>
</protein>
<evidence type="ECO:0000256" key="6">
    <source>
        <dbReference type="ARBA" id="ARBA00022737"/>
    </source>
</evidence>
<dbReference type="InterPro" id="IPR045089">
    <property type="entry name" value="PGGT1B-like"/>
</dbReference>
<dbReference type="GO" id="GO:0004662">
    <property type="term" value="F:CAAX-protein geranylgeranyltransferase activity"/>
    <property type="evidence" value="ECO:0007669"/>
    <property type="project" value="TreeGrafter"/>
</dbReference>
<dbReference type="Pfam" id="PF00432">
    <property type="entry name" value="Prenyltrans"/>
    <property type="match status" value="1"/>
</dbReference>
<comment type="cofactor">
    <cofactor evidence="1">
        <name>Zn(2+)</name>
        <dbReference type="ChEBI" id="CHEBI:29105"/>
    </cofactor>
</comment>
<proteinExistence type="inferred from homology"/>
<dbReference type="AlphaFoldDB" id="L0P7E3"/>
<dbReference type="Proteomes" id="UP000010422">
    <property type="component" value="Unassembled WGS sequence"/>
</dbReference>
<keyword evidence="5" id="KW-0479">Metal-binding</keyword>
<accession>L0P7E3</accession>
<dbReference type="VEuPathDB" id="FungiDB:PNEJI1_002454"/>
<feature type="domain" description="Prenyltransferase alpha-alpha toroid" evidence="8">
    <location>
        <begin position="10"/>
        <end position="120"/>
    </location>
</feature>
<keyword evidence="4" id="KW-0808">Transferase</keyword>
<name>L0P7E3_PNEJI</name>
<evidence type="ECO:0000256" key="1">
    <source>
        <dbReference type="ARBA" id="ARBA00001947"/>
    </source>
</evidence>
<dbReference type="SUPFAM" id="SSF48239">
    <property type="entry name" value="Terpenoid cyclases/Protein prenyltransferases"/>
    <property type="match status" value="1"/>
</dbReference>
<keyword evidence="6" id="KW-0677">Repeat</keyword>
<organism evidence="10">
    <name type="scientific">Pneumocystis jirovecii</name>
    <name type="common">Human pneumocystis pneumonia agent</name>
    <dbReference type="NCBI Taxonomy" id="42068"/>
    <lineage>
        <taxon>Eukaryota</taxon>
        <taxon>Fungi</taxon>
        <taxon>Dikarya</taxon>
        <taxon>Ascomycota</taxon>
        <taxon>Taphrinomycotina</taxon>
        <taxon>Pneumocystomycetes</taxon>
        <taxon>Pneumocystaceae</taxon>
        <taxon>Pneumocystis</taxon>
    </lineage>
</organism>